<protein>
    <submittedName>
        <fullName evidence="1">Uncharacterized protein</fullName>
    </submittedName>
</protein>
<reference evidence="1" key="2">
    <citation type="journal article" date="2015" name="Fish Shellfish Immunol.">
        <title>Early steps in the European eel (Anguilla anguilla)-Vibrio vulnificus interaction in the gills: Role of the RtxA13 toxin.</title>
        <authorList>
            <person name="Callol A."/>
            <person name="Pajuelo D."/>
            <person name="Ebbesson L."/>
            <person name="Teles M."/>
            <person name="MacKenzie S."/>
            <person name="Amaro C."/>
        </authorList>
    </citation>
    <scope>NUCLEOTIDE SEQUENCE</scope>
</reference>
<name>A0A0E9WDP5_ANGAN</name>
<organism evidence="1">
    <name type="scientific">Anguilla anguilla</name>
    <name type="common">European freshwater eel</name>
    <name type="synonym">Muraena anguilla</name>
    <dbReference type="NCBI Taxonomy" id="7936"/>
    <lineage>
        <taxon>Eukaryota</taxon>
        <taxon>Metazoa</taxon>
        <taxon>Chordata</taxon>
        <taxon>Craniata</taxon>
        <taxon>Vertebrata</taxon>
        <taxon>Euteleostomi</taxon>
        <taxon>Actinopterygii</taxon>
        <taxon>Neopterygii</taxon>
        <taxon>Teleostei</taxon>
        <taxon>Anguilliformes</taxon>
        <taxon>Anguillidae</taxon>
        <taxon>Anguilla</taxon>
    </lineage>
</organism>
<accession>A0A0E9WDP5</accession>
<dbReference type="AlphaFoldDB" id="A0A0E9WDP5"/>
<evidence type="ECO:0000313" key="1">
    <source>
        <dbReference type="EMBL" id="JAH88416.1"/>
    </source>
</evidence>
<dbReference type="EMBL" id="GBXM01020161">
    <property type="protein sequence ID" value="JAH88416.1"/>
    <property type="molecule type" value="Transcribed_RNA"/>
</dbReference>
<sequence>MMCKVLSPGYKSKGCVIHRVKCFQGCIRSLHINNIPIIQQGKKGTTNSFLA</sequence>
<proteinExistence type="predicted"/>
<reference evidence="1" key="1">
    <citation type="submission" date="2014-11" db="EMBL/GenBank/DDBJ databases">
        <authorList>
            <person name="Amaro Gonzalez C."/>
        </authorList>
    </citation>
    <scope>NUCLEOTIDE SEQUENCE</scope>
</reference>